<dbReference type="PROSITE" id="PS01117">
    <property type="entry name" value="HTH_MARR_1"/>
    <property type="match status" value="1"/>
</dbReference>
<keyword evidence="1" id="KW-0805">Transcription regulation</keyword>
<dbReference type="PROSITE" id="PS50995">
    <property type="entry name" value="HTH_MARR_2"/>
    <property type="match status" value="1"/>
</dbReference>
<reference evidence="5" key="2">
    <citation type="journal article" date="2021" name="PeerJ">
        <title>Extensive microbial diversity within the chicken gut microbiome revealed by metagenomics and culture.</title>
        <authorList>
            <person name="Gilroy R."/>
            <person name="Ravi A."/>
            <person name="Getino M."/>
            <person name="Pursley I."/>
            <person name="Horton D.L."/>
            <person name="Alikhan N.F."/>
            <person name="Baker D."/>
            <person name="Gharbi K."/>
            <person name="Hall N."/>
            <person name="Watson M."/>
            <person name="Adriaenssens E.M."/>
            <person name="Foster-Nyarko E."/>
            <person name="Jarju S."/>
            <person name="Secka A."/>
            <person name="Antonio M."/>
            <person name="Oren A."/>
            <person name="Chaudhuri R.R."/>
            <person name="La Ragione R."/>
            <person name="Hildebrand F."/>
            <person name="Pallen M.J."/>
        </authorList>
    </citation>
    <scope>NUCLEOTIDE SEQUENCE</scope>
    <source>
        <strain evidence="5">ChiSjej4B22-8148</strain>
    </source>
</reference>
<protein>
    <submittedName>
        <fullName evidence="5">MarR family transcriptional regulator</fullName>
    </submittedName>
</protein>
<keyword evidence="3" id="KW-0804">Transcription</keyword>
<name>A0A9D1ADP0_9FIRM</name>
<dbReference type="Proteomes" id="UP000886757">
    <property type="component" value="Unassembled WGS sequence"/>
</dbReference>
<dbReference type="InterPro" id="IPR036390">
    <property type="entry name" value="WH_DNA-bd_sf"/>
</dbReference>
<dbReference type="Gene3D" id="1.10.10.10">
    <property type="entry name" value="Winged helix-like DNA-binding domain superfamily/Winged helix DNA-binding domain"/>
    <property type="match status" value="1"/>
</dbReference>
<evidence type="ECO:0000256" key="1">
    <source>
        <dbReference type="ARBA" id="ARBA00023015"/>
    </source>
</evidence>
<organism evidence="5 6">
    <name type="scientific">Candidatus Choladousia intestinavium</name>
    <dbReference type="NCBI Taxonomy" id="2840727"/>
    <lineage>
        <taxon>Bacteria</taxon>
        <taxon>Bacillati</taxon>
        <taxon>Bacillota</taxon>
        <taxon>Clostridia</taxon>
        <taxon>Lachnospirales</taxon>
        <taxon>Lachnospiraceae</taxon>
        <taxon>Lachnospiraceae incertae sedis</taxon>
        <taxon>Candidatus Choladousia</taxon>
    </lineage>
</organism>
<sequence>MRSNAIFSRRILSEVNKIGLTAGQPKVLDFLRTHGEADQKTIASYCEIEQATVGSILLRMEKSGLIVRRQREGNRRSLFVSLTDRGREAAGQVAAIFEKTEAPVVSALTGEELNTLRALLEKTCRILSDSAGKENLKND</sequence>
<keyword evidence="2" id="KW-0238">DNA-binding</keyword>
<dbReference type="InterPro" id="IPR036388">
    <property type="entry name" value="WH-like_DNA-bd_sf"/>
</dbReference>
<evidence type="ECO:0000313" key="5">
    <source>
        <dbReference type="EMBL" id="HIR13477.1"/>
    </source>
</evidence>
<dbReference type="SUPFAM" id="SSF46785">
    <property type="entry name" value="Winged helix' DNA-binding domain"/>
    <property type="match status" value="1"/>
</dbReference>
<dbReference type="GO" id="GO:0003677">
    <property type="term" value="F:DNA binding"/>
    <property type="evidence" value="ECO:0007669"/>
    <property type="project" value="UniProtKB-KW"/>
</dbReference>
<evidence type="ECO:0000256" key="3">
    <source>
        <dbReference type="ARBA" id="ARBA00023163"/>
    </source>
</evidence>
<dbReference type="EMBL" id="DVGK01000069">
    <property type="protein sequence ID" value="HIR13477.1"/>
    <property type="molecule type" value="Genomic_DNA"/>
</dbReference>
<dbReference type="SMART" id="SM00347">
    <property type="entry name" value="HTH_MARR"/>
    <property type="match status" value="1"/>
</dbReference>
<comment type="caution">
    <text evidence="5">The sequence shown here is derived from an EMBL/GenBank/DDBJ whole genome shotgun (WGS) entry which is preliminary data.</text>
</comment>
<dbReference type="Pfam" id="PF01047">
    <property type="entry name" value="MarR"/>
    <property type="match status" value="1"/>
</dbReference>
<evidence type="ECO:0000259" key="4">
    <source>
        <dbReference type="PROSITE" id="PS50995"/>
    </source>
</evidence>
<dbReference type="PANTHER" id="PTHR42756:SF1">
    <property type="entry name" value="TRANSCRIPTIONAL REPRESSOR OF EMRAB OPERON"/>
    <property type="match status" value="1"/>
</dbReference>
<dbReference type="GO" id="GO:0003700">
    <property type="term" value="F:DNA-binding transcription factor activity"/>
    <property type="evidence" value="ECO:0007669"/>
    <property type="project" value="InterPro"/>
</dbReference>
<evidence type="ECO:0000313" key="6">
    <source>
        <dbReference type="Proteomes" id="UP000886757"/>
    </source>
</evidence>
<evidence type="ECO:0000256" key="2">
    <source>
        <dbReference type="ARBA" id="ARBA00023125"/>
    </source>
</evidence>
<gene>
    <name evidence="5" type="ORF">IAB31_06100</name>
</gene>
<proteinExistence type="predicted"/>
<dbReference type="InterPro" id="IPR023187">
    <property type="entry name" value="Tscrpt_reg_MarR-type_CS"/>
</dbReference>
<feature type="domain" description="HTH marR-type" evidence="4">
    <location>
        <begin position="1"/>
        <end position="125"/>
    </location>
</feature>
<accession>A0A9D1ADP0</accession>
<reference evidence="5" key="1">
    <citation type="submission" date="2020-10" db="EMBL/GenBank/DDBJ databases">
        <authorList>
            <person name="Gilroy R."/>
        </authorList>
    </citation>
    <scope>NUCLEOTIDE SEQUENCE</scope>
    <source>
        <strain evidence="5">ChiSjej4B22-8148</strain>
    </source>
</reference>
<dbReference type="AlphaFoldDB" id="A0A9D1ADP0"/>
<dbReference type="InterPro" id="IPR000835">
    <property type="entry name" value="HTH_MarR-typ"/>
</dbReference>
<dbReference type="PRINTS" id="PR00598">
    <property type="entry name" value="HTHMARR"/>
</dbReference>
<dbReference type="PANTHER" id="PTHR42756">
    <property type="entry name" value="TRANSCRIPTIONAL REGULATOR, MARR"/>
    <property type="match status" value="1"/>
</dbReference>